<evidence type="ECO:0000256" key="1">
    <source>
        <dbReference type="SAM" id="Phobius"/>
    </source>
</evidence>
<keyword evidence="1" id="KW-0812">Transmembrane</keyword>
<sequence length="184" mass="19073">MARKARRGGGPVLIGGCIVGALAVLLTVLFLADHDGSARGTGHDPGNIALPKTVEQQPRQGAPLVADTADQGMPRRAQGVVTTVVQGVYADAPAAPDRWVVTTARNTGGQLGPLLAGVDAPSKDVVVSRPALRIAGSTTCSQNRATGRTTCLWYDENLFLQIGGPAGPADVQQVLLRVYDGTER</sequence>
<dbReference type="RefSeq" id="WP_145910957.1">
    <property type="nucleotide sequence ID" value="NZ_BAAAMZ010000051.1"/>
</dbReference>
<dbReference type="AlphaFoldDB" id="A0A561SDM0"/>
<evidence type="ECO:0000313" key="2">
    <source>
        <dbReference type="EMBL" id="TWF72973.1"/>
    </source>
</evidence>
<protein>
    <submittedName>
        <fullName evidence="2">Uncharacterized protein</fullName>
    </submittedName>
</protein>
<dbReference type="OrthoDB" id="4357590at2"/>
<feature type="transmembrane region" description="Helical" evidence="1">
    <location>
        <begin position="12"/>
        <end position="32"/>
    </location>
</feature>
<accession>A0A561SDM0</accession>
<keyword evidence="3" id="KW-1185">Reference proteome</keyword>
<keyword evidence="1" id="KW-1133">Transmembrane helix</keyword>
<comment type="caution">
    <text evidence="2">The sequence shown here is derived from an EMBL/GenBank/DDBJ whole genome shotgun (WGS) entry which is preliminary data.</text>
</comment>
<dbReference type="EMBL" id="VIWT01000006">
    <property type="protein sequence ID" value="TWF72973.1"/>
    <property type="molecule type" value="Genomic_DNA"/>
</dbReference>
<organism evidence="2 3">
    <name type="scientific">Kitasatospora viridis</name>
    <dbReference type="NCBI Taxonomy" id="281105"/>
    <lineage>
        <taxon>Bacteria</taxon>
        <taxon>Bacillati</taxon>
        <taxon>Actinomycetota</taxon>
        <taxon>Actinomycetes</taxon>
        <taxon>Kitasatosporales</taxon>
        <taxon>Streptomycetaceae</taxon>
        <taxon>Kitasatospora</taxon>
    </lineage>
</organism>
<reference evidence="2 3" key="1">
    <citation type="submission" date="2019-06" db="EMBL/GenBank/DDBJ databases">
        <title>Sequencing the genomes of 1000 actinobacteria strains.</title>
        <authorList>
            <person name="Klenk H.-P."/>
        </authorList>
    </citation>
    <scope>NUCLEOTIDE SEQUENCE [LARGE SCALE GENOMIC DNA]</scope>
    <source>
        <strain evidence="2 3">DSM 44826</strain>
    </source>
</reference>
<gene>
    <name evidence="2" type="ORF">FHX73_16124</name>
</gene>
<name>A0A561SDM0_9ACTN</name>
<dbReference type="Proteomes" id="UP000317940">
    <property type="component" value="Unassembled WGS sequence"/>
</dbReference>
<keyword evidence="1" id="KW-0472">Membrane</keyword>
<proteinExistence type="predicted"/>
<evidence type="ECO:0000313" key="3">
    <source>
        <dbReference type="Proteomes" id="UP000317940"/>
    </source>
</evidence>